<reference evidence="3" key="1">
    <citation type="journal article" date="2015" name="Nature">
        <title>Complex archaea that bridge the gap between prokaryotes and eukaryotes.</title>
        <authorList>
            <person name="Spang A."/>
            <person name="Saw J.H."/>
            <person name="Jorgensen S.L."/>
            <person name="Zaremba-Niedzwiedzka K."/>
            <person name="Martijn J."/>
            <person name="Lind A.E."/>
            <person name="van Eijk R."/>
            <person name="Schleper C."/>
            <person name="Guy L."/>
            <person name="Ettema T.J."/>
        </authorList>
    </citation>
    <scope>NUCLEOTIDE SEQUENCE</scope>
</reference>
<organism evidence="3">
    <name type="scientific">marine sediment metagenome</name>
    <dbReference type="NCBI Taxonomy" id="412755"/>
    <lineage>
        <taxon>unclassified sequences</taxon>
        <taxon>metagenomes</taxon>
        <taxon>ecological metagenomes</taxon>
    </lineage>
</organism>
<accession>A0A0F9GE21</accession>
<dbReference type="AlphaFoldDB" id="A0A0F9GE21"/>
<protein>
    <recommendedName>
        <fullName evidence="2">ParB-like N-terminal domain-containing protein</fullName>
    </recommendedName>
</protein>
<comment type="caution">
    <text evidence="3">The sequence shown here is derived from an EMBL/GenBank/DDBJ whole genome shotgun (WGS) entry which is preliminary data.</text>
</comment>
<dbReference type="SMART" id="SM00470">
    <property type="entry name" value="ParB"/>
    <property type="match status" value="1"/>
</dbReference>
<gene>
    <name evidence="3" type="ORF">LCGC14_2132160</name>
</gene>
<name>A0A0F9GE21_9ZZZZ</name>
<dbReference type="Gene3D" id="3.90.1530.10">
    <property type="entry name" value="Conserved hypothetical protein from pyrococcus furiosus pfu- 392566-001, ParB domain"/>
    <property type="match status" value="1"/>
</dbReference>
<feature type="region of interest" description="Disordered" evidence="1">
    <location>
        <begin position="1"/>
        <end position="30"/>
    </location>
</feature>
<dbReference type="EMBL" id="LAZR01026769">
    <property type="protein sequence ID" value="KKL67725.1"/>
    <property type="molecule type" value="Genomic_DNA"/>
</dbReference>
<evidence type="ECO:0000313" key="3">
    <source>
        <dbReference type="EMBL" id="KKL67725.1"/>
    </source>
</evidence>
<feature type="non-terminal residue" evidence="3">
    <location>
        <position position="144"/>
    </location>
</feature>
<dbReference type="SUPFAM" id="SSF110849">
    <property type="entry name" value="ParB/Sulfiredoxin"/>
    <property type="match status" value="1"/>
</dbReference>
<dbReference type="InterPro" id="IPR036086">
    <property type="entry name" value="ParB/Sulfiredoxin_sf"/>
</dbReference>
<dbReference type="Pfam" id="PF02195">
    <property type="entry name" value="ParB_N"/>
    <property type="match status" value="1"/>
</dbReference>
<evidence type="ECO:0000259" key="2">
    <source>
        <dbReference type="SMART" id="SM00470"/>
    </source>
</evidence>
<feature type="domain" description="ParB-like N-terminal" evidence="2">
    <location>
        <begin position="13"/>
        <end position="100"/>
    </location>
</feature>
<dbReference type="InterPro" id="IPR003115">
    <property type="entry name" value="ParB_N"/>
</dbReference>
<sequence>MSDQWRSRIVRHGKRSPEKLQANPKNYRTHPPRQREALAATLDEIGWVQDVVVNERTGVIVDGHLRVELAVERGEKTVPVVYVDLSPEEEALVLATLDPLAAMATVNDGKLEALLAEINVTDDALTALLADLAKNAGIAQEVEG</sequence>
<proteinExistence type="predicted"/>
<evidence type="ECO:0000256" key="1">
    <source>
        <dbReference type="SAM" id="MobiDB-lite"/>
    </source>
</evidence>